<dbReference type="PANTHER" id="PTHR19328:SF75">
    <property type="entry name" value="ALDOSE SUGAR DEHYDROGENASE YLII"/>
    <property type="match status" value="1"/>
</dbReference>
<comment type="caution">
    <text evidence="3">The sequence shown here is derived from an EMBL/GenBank/DDBJ whole genome shotgun (WGS) entry which is preliminary data.</text>
</comment>
<reference evidence="3 4" key="1">
    <citation type="submission" date="2019-09" db="EMBL/GenBank/DDBJ databases">
        <title>Draft Whole-Genome sequence of Blastochloris sulfoviridis DSM 729.</title>
        <authorList>
            <person name="Meyer T.E."/>
            <person name="Kyndt J.A."/>
        </authorList>
    </citation>
    <scope>NUCLEOTIDE SEQUENCE [LARGE SCALE GENOMIC DNA]</scope>
    <source>
        <strain evidence="3 4">DSM 729</strain>
    </source>
</reference>
<dbReference type="SUPFAM" id="SSF50952">
    <property type="entry name" value="Soluble quinoprotein glucose dehydrogenase"/>
    <property type="match status" value="1"/>
</dbReference>
<evidence type="ECO:0000259" key="2">
    <source>
        <dbReference type="Pfam" id="PF07995"/>
    </source>
</evidence>
<dbReference type="Gene3D" id="2.120.10.30">
    <property type="entry name" value="TolB, C-terminal domain"/>
    <property type="match status" value="1"/>
</dbReference>
<protein>
    <submittedName>
        <fullName evidence="3">PQQ-dependent sugar dehydrogenase</fullName>
    </submittedName>
</protein>
<name>A0A5M6I4C8_9HYPH</name>
<feature type="chain" id="PRO_5024409705" evidence="1">
    <location>
        <begin position="29"/>
        <end position="381"/>
    </location>
</feature>
<dbReference type="RefSeq" id="WP_150096447.1">
    <property type="nucleotide sequence ID" value="NZ_VWPL01000005.1"/>
</dbReference>
<evidence type="ECO:0000313" key="4">
    <source>
        <dbReference type="Proteomes" id="UP000323886"/>
    </source>
</evidence>
<evidence type="ECO:0000256" key="1">
    <source>
        <dbReference type="SAM" id="SignalP"/>
    </source>
</evidence>
<evidence type="ECO:0000313" key="3">
    <source>
        <dbReference type="EMBL" id="KAA5602717.1"/>
    </source>
</evidence>
<sequence>MMRAIPYITRLLLAALLLGAAATVPARAQVHTLRTADSVLQVETVASGLEHPWGLAQLPDGNLLVTERPGRLRVVSPDGRLSPPLSGVPNVFAEGQGGLLDIALAPDFATSRLVYLAFAEAGRDGAGTALARARLAESNDALTDLKVIFRQEPKVPGPNHFGARIVFRPDGTLFLTLGERFKFQPAQDPRSHLGKIVRLGPDGTVPSDNPFAGRKEMRPEIFSLGHRNIQGAALHPQTGRLWVAEMGPRGGDEINIVEAGKNYGWPKVSWGTHYDGRPIPLPPSHPRYADAIHHWTPSIAPSGLAFYAGDAFPAWRGNLLVGALAGQSLVRLTLDGDKVTGEERIPVRSRIRDVRVAPDGAILLLTDENDGAILRLTPARN</sequence>
<proteinExistence type="predicted"/>
<dbReference type="PANTHER" id="PTHR19328">
    <property type="entry name" value="HEDGEHOG-INTERACTING PROTEIN"/>
    <property type="match status" value="1"/>
</dbReference>
<dbReference type="InterPro" id="IPR011041">
    <property type="entry name" value="Quinoprot_gluc/sorb_DH_b-prop"/>
</dbReference>
<feature type="domain" description="Glucose/Sorbosone dehydrogenase" evidence="2">
    <location>
        <begin position="49"/>
        <end position="375"/>
    </location>
</feature>
<dbReference type="AlphaFoldDB" id="A0A5M6I4C8"/>
<gene>
    <name evidence="3" type="ORF">F1193_04335</name>
</gene>
<dbReference type="Pfam" id="PF07995">
    <property type="entry name" value="GSDH"/>
    <property type="match status" value="1"/>
</dbReference>
<keyword evidence="1" id="KW-0732">Signal</keyword>
<dbReference type="EMBL" id="VWPL01000005">
    <property type="protein sequence ID" value="KAA5602717.1"/>
    <property type="molecule type" value="Genomic_DNA"/>
</dbReference>
<dbReference type="InterPro" id="IPR012938">
    <property type="entry name" value="Glc/Sorbosone_DH"/>
</dbReference>
<accession>A0A5M6I4C8</accession>
<dbReference type="Proteomes" id="UP000323886">
    <property type="component" value="Unassembled WGS sequence"/>
</dbReference>
<feature type="signal peptide" evidence="1">
    <location>
        <begin position="1"/>
        <end position="28"/>
    </location>
</feature>
<organism evidence="3 4">
    <name type="scientific">Blastochloris sulfoviridis</name>
    <dbReference type="NCBI Taxonomy" id="50712"/>
    <lineage>
        <taxon>Bacteria</taxon>
        <taxon>Pseudomonadati</taxon>
        <taxon>Pseudomonadota</taxon>
        <taxon>Alphaproteobacteria</taxon>
        <taxon>Hyphomicrobiales</taxon>
        <taxon>Blastochloridaceae</taxon>
        <taxon>Blastochloris</taxon>
    </lineage>
</organism>
<keyword evidence="4" id="KW-1185">Reference proteome</keyword>
<dbReference type="OrthoDB" id="9770043at2"/>
<dbReference type="InterPro" id="IPR011042">
    <property type="entry name" value="6-blade_b-propeller_TolB-like"/>
</dbReference>